<organism evidence="13 14">
    <name type="scientific">Rhodoblastus acidophilus</name>
    <name type="common">Rhodopseudomonas acidophila</name>
    <dbReference type="NCBI Taxonomy" id="1074"/>
    <lineage>
        <taxon>Bacteria</taxon>
        <taxon>Pseudomonadati</taxon>
        <taxon>Pseudomonadota</taxon>
        <taxon>Alphaproteobacteria</taxon>
        <taxon>Hyphomicrobiales</taxon>
        <taxon>Rhodoblastaceae</taxon>
        <taxon>Rhodoblastus</taxon>
    </lineage>
</organism>
<feature type="binding site" evidence="12">
    <location>
        <position position="218"/>
    </location>
    <ligand>
        <name>Mg(2+)</name>
        <dbReference type="ChEBI" id="CHEBI:18420"/>
        <label>1</label>
        <note>catalytic</note>
    </ligand>
</feature>
<keyword evidence="7" id="KW-0378">Hydrolase</keyword>
<dbReference type="PRINTS" id="PR00377">
    <property type="entry name" value="IMPHPHTASES"/>
</dbReference>
<evidence type="ECO:0000256" key="7">
    <source>
        <dbReference type="ARBA" id="ARBA00022801"/>
    </source>
</evidence>
<dbReference type="GO" id="GO:0000105">
    <property type="term" value="P:L-histidine biosynthetic process"/>
    <property type="evidence" value="ECO:0007669"/>
    <property type="project" value="UniProtKB-UniRule"/>
</dbReference>
<name>A0A212S4X6_RHOAC</name>
<evidence type="ECO:0000256" key="4">
    <source>
        <dbReference type="ARBA" id="ARBA00013085"/>
    </source>
</evidence>
<evidence type="ECO:0000256" key="5">
    <source>
        <dbReference type="ARBA" id="ARBA00022605"/>
    </source>
</evidence>
<dbReference type="GO" id="GO:0046872">
    <property type="term" value="F:metal ion binding"/>
    <property type="evidence" value="ECO:0007669"/>
    <property type="project" value="UniProtKB-KW"/>
</dbReference>
<keyword evidence="14" id="KW-1185">Reference proteome</keyword>
<accession>A0A212S4X6</accession>
<dbReference type="OrthoDB" id="9785695at2"/>
<keyword evidence="8 12" id="KW-0460">Magnesium</keyword>
<evidence type="ECO:0000256" key="12">
    <source>
        <dbReference type="PIRSR" id="PIRSR600760-2"/>
    </source>
</evidence>
<evidence type="ECO:0000256" key="10">
    <source>
        <dbReference type="ARBA" id="ARBA00049158"/>
    </source>
</evidence>
<evidence type="ECO:0000256" key="6">
    <source>
        <dbReference type="ARBA" id="ARBA00022723"/>
    </source>
</evidence>
<dbReference type="EMBL" id="FYDG01000012">
    <property type="protein sequence ID" value="SNB80251.1"/>
    <property type="molecule type" value="Genomic_DNA"/>
</dbReference>
<comment type="cofactor">
    <cofactor evidence="1 12">
        <name>Mg(2+)</name>
        <dbReference type="ChEBI" id="CHEBI:18420"/>
    </cofactor>
</comment>
<dbReference type="InterPro" id="IPR000760">
    <property type="entry name" value="Inositol_monophosphatase-like"/>
</dbReference>
<keyword evidence="9" id="KW-0368">Histidine biosynthesis</keyword>
<evidence type="ECO:0000256" key="11">
    <source>
        <dbReference type="NCBIfam" id="TIGR02067"/>
    </source>
</evidence>
<dbReference type="GO" id="GO:0007165">
    <property type="term" value="P:signal transduction"/>
    <property type="evidence" value="ECO:0007669"/>
    <property type="project" value="TreeGrafter"/>
</dbReference>
<feature type="binding site" evidence="12">
    <location>
        <position position="70"/>
    </location>
    <ligand>
        <name>Mg(2+)</name>
        <dbReference type="ChEBI" id="CHEBI:18420"/>
        <label>1</label>
        <note>catalytic</note>
    </ligand>
</feature>
<dbReference type="AlphaFoldDB" id="A0A212S4X6"/>
<dbReference type="CDD" id="cd01641">
    <property type="entry name" value="Bacterial_IMPase_like_1"/>
    <property type="match status" value="1"/>
</dbReference>
<evidence type="ECO:0000313" key="14">
    <source>
        <dbReference type="Proteomes" id="UP000198418"/>
    </source>
</evidence>
<comment type="pathway">
    <text evidence="2">Amino-acid biosynthesis; L-histidine biosynthesis; L-histidine from 5-phospho-alpha-D-ribose 1-diphosphate: step 8/9.</text>
</comment>
<dbReference type="PANTHER" id="PTHR20854">
    <property type="entry name" value="INOSITOL MONOPHOSPHATASE"/>
    <property type="match status" value="1"/>
</dbReference>
<proteinExistence type="inferred from homology"/>
<keyword evidence="5" id="KW-0028">Amino-acid biosynthesis</keyword>
<dbReference type="GO" id="GO:0008934">
    <property type="term" value="F:inositol monophosphate 1-phosphatase activity"/>
    <property type="evidence" value="ECO:0007669"/>
    <property type="project" value="TreeGrafter"/>
</dbReference>
<evidence type="ECO:0000256" key="8">
    <source>
        <dbReference type="ARBA" id="ARBA00022842"/>
    </source>
</evidence>
<feature type="binding site" evidence="12">
    <location>
        <position position="86"/>
    </location>
    <ligand>
        <name>Mg(2+)</name>
        <dbReference type="ChEBI" id="CHEBI:18420"/>
        <label>1</label>
        <note>catalytic</note>
    </ligand>
</feature>
<dbReference type="EC" id="3.1.3.15" evidence="4 11"/>
<dbReference type="Gene3D" id="3.40.190.80">
    <property type="match status" value="1"/>
</dbReference>
<evidence type="ECO:0000256" key="2">
    <source>
        <dbReference type="ARBA" id="ARBA00004970"/>
    </source>
</evidence>
<feature type="binding site" evidence="12">
    <location>
        <position position="89"/>
    </location>
    <ligand>
        <name>Mg(2+)</name>
        <dbReference type="ChEBI" id="CHEBI:18420"/>
        <label>1</label>
        <note>catalytic</note>
    </ligand>
</feature>
<evidence type="ECO:0000256" key="1">
    <source>
        <dbReference type="ARBA" id="ARBA00001946"/>
    </source>
</evidence>
<dbReference type="PROSITE" id="PS00629">
    <property type="entry name" value="IMP_1"/>
    <property type="match status" value="1"/>
</dbReference>
<dbReference type="PANTHER" id="PTHR20854:SF4">
    <property type="entry name" value="INOSITOL-1-MONOPHOSPHATASE-RELATED"/>
    <property type="match status" value="1"/>
</dbReference>
<dbReference type="NCBIfam" id="TIGR02067">
    <property type="entry name" value="his_9_HisN"/>
    <property type="match status" value="1"/>
</dbReference>
<evidence type="ECO:0000256" key="3">
    <source>
        <dbReference type="ARBA" id="ARBA00009759"/>
    </source>
</evidence>
<dbReference type="Pfam" id="PF00459">
    <property type="entry name" value="Inositol_P"/>
    <property type="match status" value="1"/>
</dbReference>
<sequence>MTAIDFIPFVERLATVSGEAIMPFFRTAFALDDKNVGGVFDPVTEADRAAETAMRRVIGQTFPSHGLIGEEFGSREAESEYVWVLDPIDGTKSFISGLPLWGTLIGLLHQGSPCYGLMNQPFTRERFYGDGHAAFWSGYNGGNEKTIRKLRVRPCHELERATLMTTSPQLIPAELRPRYEALESKVRLTRYGGDCYAYCMLAAGQIDLVVEAGLNIYDIVALIPIIKGAGGIVTTWDGGEPSKGGAIVAAGDKRVHELALQILNAPEADKS</sequence>
<feature type="binding site" evidence="12">
    <location>
        <position position="88"/>
    </location>
    <ligand>
        <name>Mg(2+)</name>
        <dbReference type="ChEBI" id="CHEBI:18420"/>
        <label>1</label>
        <note>catalytic</note>
    </ligand>
</feature>
<evidence type="ECO:0000256" key="9">
    <source>
        <dbReference type="ARBA" id="ARBA00023102"/>
    </source>
</evidence>
<dbReference type="Proteomes" id="UP000198418">
    <property type="component" value="Unassembled WGS sequence"/>
</dbReference>
<dbReference type="FunFam" id="3.30.540.10:FF:000030">
    <property type="entry name" value="Inositol monophosphatase"/>
    <property type="match status" value="1"/>
</dbReference>
<dbReference type="InterPro" id="IPR020583">
    <property type="entry name" value="Inositol_monoP_metal-BS"/>
</dbReference>
<comment type="similarity">
    <text evidence="3">Belongs to the inositol monophosphatase superfamily.</text>
</comment>
<dbReference type="SUPFAM" id="SSF56655">
    <property type="entry name" value="Carbohydrate phosphatase"/>
    <property type="match status" value="1"/>
</dbReference>
<reference evidence="14" key="1">
    <citation type="submission" date="2017-06" db="EMBL/GenBank/DDBJ databases">
        <authorList>
            <person name="Varghese N."/>
            <person name="Submissions S."/>
        </authorList>
    </citation>
    <scope>NUCLEOTIDE SEQUENCE [LARGE SCALE GENOMIC DNA]</scope>
    <source>
        <strain evidence="14">DSM 137</strain>
    </source>
</reference>
<dbReference type="GO" id="GO:0004401">
    <property type="term" value="F:histidinol-phosphatase activity"/>
    <property type="evidence" value="ECO:0007669"/>
    <property type="project" value="UniProtKB-UniRule"/>
</dbReference>
<dbReference type="UniPathway" id="UPA00031">
    <property type="reaction ID" value="UER00013"/>
</dbReference>
<protein>
    <recommendedName>
        <fullName evidence="4 11">Histidinol-phosphatase</fullName>
        <ecNumber evidence="4 11">3.1.3.15</ecNumber>
    </recommendedName>
</protein>
<dbReference type="RefSeq" id="WP_088521951.1">
    <property type="nucleotide sequence ID" value="NZ_FYDG01000012.1"/>
</dbReference>
<dbReference type="Gene3D" id="3.30.540.10">
    <property type="entry name" value="Fructose-1,6-Bisphosphatase, subunit A, domain 1"/>
    <property type="match status" value="1"/>
</dbReference>
<gene>
    <name evidence="13" type="ORF">SAMN06265338_112101</name>
</gene>
<dbReference type="InterPro" id="IPR011809">
    <property type="entry name" value="His_9_proposed"/>
</dbReference>
<dbReference type="GO" id="GO:0006020">
    <property type="term" value="P:inositol metabolic process"/>
    <property type="evidence" value="ECO:0007669"/>
    <property type="project" value="TreeGrafter"/>
</dbReference>
<keyword evidence="6 12" id="KW-0479">Metal-binding</keyword>
<evidence type="ECO:0000313" key="13">
    <source>
        <dbReference type="EMBL" id="SNB80251.1"/>
    </source>
</evidence>
<comment type="catalytic activity">
    <reaction evidence="10">
        <text>L-histidinol phosphate + H2O = L-histidinol + phosphate</text>
        <dbReference type="Rhea" id="RHEA:14465"/>
        <dbReference type="ChEBI" id="CHEBI:15377"/>
        <dbReference type="ChEBI" id="CHEBI:43474"/>
        <dbReference type="ChEBI" id="CHEBI:57699"/>
        <dbReference type="ChEBI" id="CHEBI:57980"/>
        <dbReference type="EC" id="3.1.3.15"/>
    </reaction>
</comment>